<organism evidence="2 3">
    <name type="scientific">Lacisediminihabitans profunda</name>
    <dbReference type="NCBI Taxonomy" id="2594790"/>
    <lineage>
        <taxon>Bacteria</taxon>
        <taxon>Bacillati</taxon>
        <taxon>Actinomycetota</taxon>
        <taxon>Actinomycetes</taxon>
        <taxon>Micrococcales</taxon>
        <taxon>Microbacteriaceae</taxon>
        <taxon>Lacisediminihabitans</taxon>
    </lineage>
</organism>
<dbReference type="Pfam" id="PF01883">
    <property type="entry name" value="FeS_assembly_P"/>
    <property type="match status" value="1"/>
</dbReference>
<name>A0A5C8UH68_9MICO</name>
<reference evidence="2 3" key="1">
    <citation type="submission" date="2019-08" db="EMBL/GenBank/DDBJ databases">
        <title>Bacterial whole genome sequence for Glaciihabitans sp. CHu50b-6-2.</title>
        <authorList>
            <person name="Jin L."/>
        </authorList>
    </citation>
    <scope>NUCLEOTIDE SEQUENCE [LARGE SCALE GENOMIC DNA]</scope>
    <source>
        <strain evidence="2 3">CHu50b-6-2</strain>
    </source>
</reference>
<dbReference type="EMBL" id="VRMG01000050">
    <property type="protein sequence ID" value="TXN27163.1"/>
    <property type="molecule type" value="Genomic_DNA"/>
</dbReference>
<proteinExistence type="predicted"/>
<dbReference type="Proteomes" id="UP000321379">
    <property type="component" value="Unassembled WGS sequence"/>
</dbReference>
<feature type="non-terminal residue" evidence="2">
    <location>
        <position position="49"/>
    </location>
</feature>
<dbReference type="SUPFAM" id="SSF117916">
    <property type="entry name" value="Fe-S cluster assembly (FSCA) domain-like"/>
    <property type="match status" value="1"/>
</dbReference>
<dbReference type="InterPro" id="IPR002744">
    <property type="entry name" value="MIP18-like"/>
</dbReference>
<gene>
    <name evidence="2" type="ORF">FVP33_19005</name>
</gene>
<feature type="domain" description="MIP18 family-like" evidence="1">
    <location>
        <begin position="11"/>
        <end position="43"/>
    </location>
</feature>
<evidence type="ECO:0000259" key="1">
    <source>
        <dbReference type="Pfam" id="PF01883"/>
    </source>
</evidence>
<keyword evidence="3" id="KW-1185">Reference proteome</keyword>
<dbReference type="AlphaFoldDB" id="A0A5C8UH68"/>
<evidence type="ECO:0000313" key="2">
    <source>
        <dbReference type="EMBL" id="TXN27163.1"/>
    </source>
</evidence>
<dbReference type="InterPro" id="IPR034904">
    <property type="entry name" value="FSCA_dom_sf"/>
</dbReference>
<dbReference type="Gene3D" id="3.30.300.130">
    <property type="entry name" value="Fe-S cluster assembly (FSCA)"/>
    <property type="match status" value="1"/>
</dbReference>
<sequence>MAVALAPQLFDQVEEAPKDVMDPQLGVNIVDLGPIYALTWDEENNALII</sequence>
<dbReference type="RefSeq" id="WP_147785258.1">
    <property type="nucleotide sequence ID" value="NZ_VRMG01000050.1"/>
</dbReference>
<protein>
    <submittedName>
        <fullName evidence="2">DUF59 domain-containing protein</fullName>
    </submittedName>
</protein>
<evidence type="ECO:0000313" key="3">
    <source>
        <dbReference type="Proteomes" id="UP000321379"/>
    </source>
</evidence>
<comment type="caution">
    <text evidence="2">The sequence shown here is derived from an EMBL/GenBank/DDBJ whole genome shotgun (WGS) entry which is preliminary data.</text>
</comment>
<accession>A0A5C8UH68</accession>